<keyword evidence="1" id="KW-1133">Transmembrane helix</keyword>
<dbReference type="Proteomes" id="UP001519287">
    <property type="component" value="Unassembled WGS sequence"/>
</dbReference>
<keyword evidence="1" id="KW-0812">Transmembrane</keyword>
<protein>
    <recommendedName>
        <fullName evidence="4">DUF3221 domain-containing protein</fullName>
    </recommendedName>
</protein>
<accession>A0ABS4J6C2</accession>
<evidence type="ECO:0000256" key="1">
    <source>
        <dbReference type="SAM" id="Phobius"/>
    </source>
</evidence>
<evidence type="ECO:0000313" key="2">
    <source>
        <dbReference type="EMBL" id="MBP1995382.1"/>
    </source>
</evidence>
<reference evidence="2 3" key="1">
    <citation type="submission" date="2021-03" db="EMBL/GenBank/DDBJ databases">
        <title>Genomic Encyclopedia of Type Strains, Phase IV (KMG-IV): sequencing the most valuable type-strain genomes for metagenomic binning, comparative biology and taxonomic classification.</title>
        <authorList>
            <person name="Goeker M."/>
        </authorList>
    </citation>
    <scope>NUCLEOTIDE SEQUENCE [LARGE SCALE GENOMIC DNA]</scope>
    <source>
        <strain evidence="2 3">DSM 26048</strain>
    </source>
</reference>
<keyword evidence="1" id="KW-0472">Membrane</keyword>
<organism evidence="2 3">
    <name type="scientific">Paenibacillus eucommiae</name>
    <dbReference type="NCBI Taxonomy" id="1355755"/>
    <lineage>
        <taxon>Bacteria</taxon>
        <taxon>Bacillati</taxon>
        <taxon>Bacillota</taxon>
        <taxon>Bacilli</taxon>
        <taxon>Bacillales</taxon>
        <taxon>Paenibacillaceae</taxon>
        <taxon>Paenibacillus</taxon>
    </lineage>
</organism>
<comment type="caution">
    <text evidence="2">The sequence shown here is derived from an EMBL/GenBank/DDBJ whole genome shotgun (WGS) entry which is preliminary data.</text>
</comment>
<dbReference type="EMBL" id="JAGGLB010000033">
    <property type="protein sequence ID" value="MBP1995382.1"/>
    <property type="molecule type" value="Genomic_DNA"/>
</dbReference>
<evidence type="ECO:0000313" key="3">
    <source>
        <dbReference type="Proteomes" id="UP001519287"/>
    </source>
</evidence>
<sequence>MNQQRYISIIWNNFTQGDVRRVLIKRISVLLVVVFLIMTACNRNPIQSFEETIDSINTNEFVVNCSDQVNRDKKGPINSLGYLCKVGVTSTTKLEDSEGNSIQFKDFSQGDIIRIILSKPKNISQDHRSFDAKEIVLMDAKP</sequence>
<feature type="transmembrane region" description="Helical" evidence="1">
    <location>
        <begin position="23"/>
        <end position="40"/>
    </location>
</feature>
<keyword evidence="3" id="KW-1185">Reference proteome</keyword>
<dbReference type="RefSeq" id="WP_209977186.1">
    <property type="nucleotide sequence ID" value="NZ_JAGGLB010000033.1"/>
</dbReference>
<evidence type="ECO:0008006" key="4">
    <source>
        <dbReference type="Google" id="ProtNLM"/>
    </source>
</evidence>
<proteinExistence type="predicted"/>
<name>A0ABS4J6C2_9BACL</name>
<gene>
    <name evidence="2" type="ORF">J2Z66_007024</name>
</gene>